<reference evidence="2" key="1">
    <citation type="submission" date="2022-08" db="EMBL/GenBank/DDBJ databases">
        <authorList>
            <person name="Kallberg Y."/>
            <person name="Tangrot J."/>
            <person name="Rosling A."/>
        </authorList>
    </citation>
    <scope>NUCLEOTIDE SEQUENCE</scope>
    <source>
        <strain evidence="2">Wild A</strain>
    </source>
</reference>
<dbReference type="Pfam" id="PF14239">
    <property type="entry name" value="RRXRR"/>
    <property type="match status" value="1"/>
</dbReference>
<organism evidence="2 3">
    <name type="scientific">Funneliformis geosporum</name>
    <dbReference type="NCBI Taxonomy" id="1117311"/>
    <lineage>
        <taxon>Eukaryota</taxon>
        <taxon>Fungi</taxon>
        <taxon>Fungi incertae sedis</taxon>
        <taxon>Mucoromycota</taxon>
        <taxon>Glomeromycotina</taxon>
        <taxon>Glomeromycetes</taxon>
        <taxon>Glomerales</taxon>
        <taxon>Glomeraceae</taxon>
        <taxon>Funneliformis</taxon>
    </lineage>
</organism>
<proteinExistence type="predicted"/>
<protein>
    <submittedName>
        <fullName evidence="2">8026_t:CDS:1</fullName>
    </submittedName>
</protein>
<feature type="domain" description="RRXRR" evidence="1">
    <location>
        <begin position="27"/>
        <end position="131"/>
    </location>
</feature>
<gene>
    <name evidence="2" type="ORF">FWILDA_LOCUS5463</name>
</gene>
<sequence length="261" mass="29996">MTPRSDALTPSNCHSILKVIRQMNNIVYVISKGGKPLMPCSNTKARHLLKSGKAEIVKYEPFTIRLLFECENKVQDVILGADTASINGGLSARTEKKELYSAEFKIRGQEIVKLMSARKALRQNRRKAQKRLIAEVHKILPISKVIVEVASFDIQKLKDPAIQGIEYQQGEMQEKLQRQDFEVRENKVGFKFVRGESFRHQASMNTMRWKLFNDLKKIYKNVSLTYGYITKNTRIKNKLDKSHRNDALCISGNVNVERVKE</sequence>
<dbReference type="Proteomes" id="UP001153678">
    <property type="component" value="Unassembled WGS sequence"/>
</dbReference>
<keyword evidence="3" id="KW-1185">Reference proteome</keyword>
<dbReference type="AlphaFoldDB" id="A0A9W4WM38"/>
<name>A0A9W4WM38_9GLOM</name>
<accession>A0A9W4WM38</accession>
<evidence type="ECO:0000313" key="3">
    <source>
        <dbReference type="Proteomes" id="UP001153678"/>
    </source>
</evidence>
<evidence type="ECO:0000313" key="2">
    <source>
        <dbReference type="EMBL" id="CAI2172209.1"/>
    </source>
</evidence>
<dbReference type="InterPro" id="IPR025938">
    <property type="entry name" value="RRXRR_dom"/>
</dbReference>
<dbReference type="EMBL" id="CAMKVN010000911">
    <property type="protein sequence ID" value="CAI2172209.1"/>
    <property type="molecule type" value="Genomic_DNA"/>
</dbReference>
<evidence type="ECO:0000259" key="1">
    <source>
        <dbReference type="Pfam" id="PF14239"/>
    </source>
</evidence>
<comment type="caution">
    <text evidence="2">The sequence shown here is derived from an EMBL/GenBank/DDBJ whole genome shotgun (WGS) entry which is preliminary data.</text>
</comment>